<dbReference type="PANTHER" id="PTHR34203">
    <property type="entry name" value="METHYLTRANSFERASE, FKBM FAMILY PROTEIN"/>
    <property type="match status" value="1"/>
</dbReference>
<dbReference type="EMBL" id="RXLR01000014">
    <property type="protein sequence ID" value="TDH21742.1"/>
    <property type="molecule type" value="Genomic_DNA"/>
</dbReference>
<protein>
    <submittedName>
        <fullName evidence="2">FkbM family methyltransferase</fullName>
    </submittedName>
</protein>
<comment type="caution">
    <text evidence="2">The sequence shown here is derived from an EMBL/GenBank/DDBJ whole genome shotgun (WGS) entry which is preliminary data.</text>
</comment>
<dbReference type="SUPFAM" id="SSF53335">
    <property type="entry name" value="S-adenosyl-L-methionine-dependent methyltransferases"/>
    <property type="match status" value="1"/>
</dbReference>
<dbReference type="InterPro" id="IPR029063">
    <property type="entry name" value="SAM-dependent_MTases_sf"/>
</dbReference>
<organism evidence="2 3">
    <name type="scientific">Mycobacteroides franklinii</name>
    <dbReference type="NCBI Taxonomy" id="948102"/>
    <lineage>
        <taxon>Bacteria</taxon>
        <taxon>Bacillati</taxon>
        <taxon>Actinomycetota</taxon>
        <taxon>Actinomycetes</taxon>
        <taxon>Mycobacteriales</taxon>
        <taxon>Mycobacteriaceae</taxon>
        <taxon>Mycobacteroides</taxon>
    </lineage>
</organism>
<dbReference type="PANTHER" id="PTHR34203:SF15">
    <property type="entry name" value="SLL1173 PROTEIN"/>
    <property type="match status" value="1"/>
</dbReference>
<evidence type="ECO:0000313" key="2">
    <source>
        <dbReference type="EMBL" id="TDH21742.1"/>
    </source>
</evidence>
<dbReference type="Proteomes" id="UP000295627">
    <property type="component" value="Unassembled WGS sequence"/>
</dbReference>
<dbReference type="GO" id="GO:0008168">
    <property type="term" value="F:methyltransferase activity"/>
    <property type="evidence" value="ECO:0007669"/>
    <property type="project" value="UniProtKB-KW"/>
</dbReference>
<evidence type="ECO:0000313" key="3">
    <source>
        <dbReference type="Proteomes" id="UP000295627"/>
    </source>
</evidence>
<dbReference type="GO" id="GO:0032259">
    <property type="term" value="P:methylation"/>
    <property type="evidence" value="ECO:0007669"/>
    <property type="project" value="UniProtKB-KW"/>
</dbReference>
<dbReference type="InterPro" id="IPR052514">
    <property type="entry name" value="SAM-dependent_MTase"/>
</dbReference>
<name>A0A4R5PAV5_9MYCO</name>
<dbReference type="AlphaFoldDB" id="A0A4R5PAV5"/>
<dbReference type="InterPro" id="IPR006342">
    <property type="entry name" value="FkbM_mtfrase"/>
</dbReference>
<dbReference type="Pfam" id="PF05050">
    <property type="entry name" value="Methyltransf_21"/>
    <property type="match status" value="1"/>
</dbReference>
<keyword evidence="2" id="KW-0489">Methyltransferase</keyword>
<feature type="domain" description="Methyltransferase FkbM" evidence="1">
    <location>
        <begin position="122"/>
        <end position="251"/>
    </location>
</feature>
<accession>A0A4R5PAV5</accession>
<keyword evidence="2" id="KW-0808">Transferase</keyword>
<sequence>MPAASMSCARRSLGRGRVHHIGRREHLPVQIRGVGRCDGDSKCLWRYCAHVGMPALRLAQTYLPFLRPLKFGAYNMGTRLFGWRVDPEFHLLSRVGPISEAIDIGGNWGQSICALQRAVSPRRIVSFEPNAVLAQRLKRRYESGDVQVHACGLSDADGTFDLFIPRYRNFVYDGLASLDENEARGWLNPETMARFDESKLTIERHPVQVRRLDDFGLDPQAIKIDVQGMEAAVIRGGLATITASRPVMIVETPSDEVVSLLQQAELKPYAYRDGRLSHGWRDAENTVFLTDSHRDRAGL</sequence>
<proteinExistence type="predicted"/>
<reference evidence="2 3" key="1">
    <citation type="journal article" date="2019" name="Sci. Rep.">
        <title>Extended insight into the Mycobacterium chelonae-abscessus complex through whole genome sequencing of Mycobacterium salmoniphilum outbreak and Mycobacterium salmoniphilum-like strains.</title>
        <authorList>
            <person name="Behra P.R.K."/>
            <person name="Das S."/>
            <person name="Pettersson B.M.F."/>
            <person name="Shirreff L."/>
            <person name="DuCote T."/>
            <person name="Jacobsson K.G."/>
            <person name="Ennis D.G."/>
            <person name="Kirsebom L.A."/>
        </authorList>
    </citation>
    <scope>NUCLEOTIDE SEQUENCE [LARGE SCALE GENOMIC DNA]</scope>
    <source>
        <strain evidence="2 3">DSM 45524</strain>
    </source>
</reference>
<dbReference type="NCBIfam" id="TIGR01444">
    <property type="entry name" value="fkbM_fam"/>
    <property type="match status" value="1"/>
</dbReference>
<evidence type="ECO:0000259" key="1">
    <source>
        <dbReference type="Pfam" id="PF05050"/>
    </source>
</evidence>
<gene>
    <name evidence="2" type="ORF">EJ571_07090</name>
</gene>
<dbReference type="Gene3D" id="3.40.50.150">
    <property type="entry name" value="Vaccinia Virus protein VP39"/>
    <property type="match status" value="1"/>
</dbReference>